<dbReference type="Pfam" id="PF13949">
    <property type="entry name" value="ALIX_LYPXL_bnd"/>
    <property type="match status" value="1"/>
</dbReference>
<comment type="caution">
    <text evidence="3">The sequence shown here is derived from an EMBL/GenBank/DDBJ whole genome shotgun (WGS) entry which is preliminary data.</text>
</comment>
<dbReference type="Pfam" id="PF03097">
    <property type="entry name" value="BRO1"/>
    <property type="match status" value="1"/>
</dbReference>
<evidence type="ECO:0000313" key="4">
    <source>
        <dbReference type="Proteomes" id="UP000790833"/>
    </source>
</evidence>
<accession>A0A9P8AGL2</accession>
<keyword evidence="4" id="KW-1185">Reference proteome</keyword>
<dbReference type="InterPro" id="IPR038499">
    <property type="entry name" value="BRO1_sf"/>
</dbReference>
<dbReference type="SMART" id="SM01041">
    <property type="entry name" value="BRO1"/>
    <property type="match status" value="1"/>
</dbReference>
<evidence type="ECO:0000259" key="2">
    <source>
        <dbReference type="PROSITE" id="PS51180"/>
    </source>
</evidence>
<dbReference type="EMBL" id="JAHMUF010000024">
    <property type="protein sequence ID" value="KAG7191726.1"/>
    <property type="molecule type" value="Genomic_DNA"/>
</dbReference>
<reference evidence="3" key="1">
    <citation type="submission" date="2021-03" db="EMBL/GenBank/DDBJ databases">
        <authorList>
            <person name="Palmer J.M."/>
        </authorList>
    </citation>
    <scope>NUCLEOTIDE SEQUENCE</scope>
    <source>
        <strain evidence="3">ARV_011</strain>
    </source>
</reference>
<dbReference type="InterPro" id="IPR004328">
    <property type="entry name" value="BRO1_dom"/>
</dbReference>
<evidence type="ECO:0000256" key="1">
    <source>
        <dbReference type="ARBA" id="ARBA00038154"/>
    </source>
</evidence>
<organism evidence="3 4">
    <name type="scientific">Scheffersomyces spartinae</name>
    <dbReference type="NCBI Taxonomy" id="45513"/>
    <lineage>
        <taxon>Eukaryota</taxon>
        <taxon>Fungi</taxon>
        <taxon>Dikarya</taxon>
        <taxon>Ascomycota</taxon>
        <taxon>Saccharomycotina</taxon>
        <taxon>Pichiomycetes</taxon>
        <taxon>Debaryomycetaceae</taxon>
        <taxon>Scheffersomyces</taxon>
    </lineage>
</organism>
<dbReference type="PROSITE" id="PS51180">
    <property type="entry name" value="BRO1"/>
    <property type="match status" value="1"/>
</dbReference>
<dbReference type="GeneID" id="66116236"/>
<dbReference type="PANTHER" id="PTHR23030">
    <property type="entry name" value="PCD6 INTERACTING PROTEIN-RELATED"/>
    <property type="match status" value="1"/>
</dbReference>
<dbReference type="PANTHER" id="PTHR23030:SF39">
    <property type="entry name" value="PROGRAMMED CELL DEATH 6-INTERACTING PROTEIN"/>
    <property type="match status" value="1"/>
</dbReference>
<dbReference type="CDD" id="cd09241">
    <property type="entry name" value="BRO1_ScRim20-like"/>
    <property type="match status" value="1"/>
</dbReference>
<feature type="domain" description="BRO1" evidence="2">
    <location>
        <begin position="4"/>
        <end position="391"/>
    </location>
</feature>
<sequence>MNTNLIHIPLRKTAPVDIGEAIGEIIEKEFQRTTNYEADLVYISGLRFQVLSLQDEAIHIKDIDTLLQYYSQLDVLIDKFLDDFIELTWFGTLGHGTLGLTPSITRSLMVEKLNVLYQCGSIYSQLALLESRYSELGLKKLCQYFQLASGCFDHISVLVNSSRKVGYIPTDFLGDTIQCLKWIMLAQAQEKVWQKALLDDTMKNTIIARLSKQISDYYSQALELAHKSRYIRIEWMNHLTVKMLHFKAAAYYRMAKVSLDNYDYGVQVGLLRVAKTSCEQAIKSKKYVSNYVIEDLNGITETVLEAYRVADKENDLIYMNIVPEENDLSPIQGAPMVKCLDPPFVDKPTKQIFTDLLPYIVVQARIAYRDREKWYLTTTFEDAVRMGNELIVNYLTERNIQATLNLLQEPERIPESIIENMDSISKRGGSQGVHEGIHQRDQQAGFISKILDSCKERLEIDNQEDELFRQQYISNSNLDFEPTSDAAKELIAKVNKVENYIIQANKGDNTVNMRFKELTPVLRIYEGGIEALHKYIPDASLTNLDPKVAEIVNNLNIQIHQYKQLQDERQTVYTKAIGKSKSRPIANAITSTYKADPERLYKEDGTTQRMDAFEDIFERHLQIYNPEVEELKAIEFKQKEFEQRLDYLSNKLKSKQCKIDDNNKSERQRVLETLDKAYAKFLELNSNLDEGIKFYNAFTDKVNTVLIECTDFLETRRAKRIQYEDEIVLSQDNSIALPPTTQVPKPRNGIWDSNAMNIRYT</sequence>
<dbReference type="Gene3D" id="1.20.120.560">
    <property type="entry name" value="alix/aip1 in complex with the ypdl late domain"/>
    <property type="match status" value="1"/>
</dbReference>
<dbReference type="InterPro" id="IPR025304">
    <property type="entry name" value="ALIX_V_dom"/>
</dbReference>
<dbReference type="RefSeq" id="XP_043047278.1">
    <property type="nucleotide sequence ID" value="XM_043193609.1"/>
</dbReference>
<protein>
    <submittedName>
        <fullName evidence="3">PH-response regulator protein palA/rim20</fullName>
    </submittedName>
</protein>
<dbReference type="Gene3D" id="1.25.40.280">
    <property type="entry name" value="alix/aip1 like domains"/>
    <property type="match status" value="1"/>
</dbReference>
<evidence type="ECO:0000313" key="3">
    <source>
        <dbReference type="EMBL" id="KAG7191726.1"/>
    </source>
</evidence>
<proteinExistence type="inferred from homology"/>
<dbReference type="AlphaFoldDB" id="A0A9P8AGL2"/>
<name>A0A9P8AGL2_9ASCO</name>
<comment type="similarity">
    <text evidence="1">Belongs to the palA/RIM20 family.</text>
</comment>
<dbReference type="GO" id="GO:0005768">
    <property type="term" value="C:endosome"/>
    <property type="evidence" value="ECO:0007669"/>
    <property type="project" value="TreeGrafter"/>
</dbReference>
<gene>
    <name evidence="3" type="primary">RIM20</name>
    <name evidence="3" type="ORF">KQ657_002862</name>
</gene>
<dbReference type="OrthoDB" id="64867at2759"/>
<dbReference type="Gene3D" id="1.20.140.50">
    <property type="entry name" value="alix/aip1 like domains"/>
    <property type="match status" value="1"/>
</dbReference>
<dbReference type="Proteomes" id="UP000790833">
    <property type="component" value="Unassembled WGS sequence"/>
</dbReference>